<dbReference type="EMBL" id="MU807862">
    <property type="protein sequence ID" value="KAJ3831058.1"/>
    <property type="molecule type" value="Genomic_DNA"/>
</dbReference>
<gene>
    <name evidence="1" type="ORF">F5878DRAFT_678207</name>
</gene>
<dbReference type="Gene3D" id="2.40.70.10">
    <property type="entry name" value="Acid Proteases"/>
    <property type="match status" value="1"/>
</dbReference>
<evidence type="ECO:0008006" key="3">
    <source>
        <dbReference type="Google" id="ProtNLM"/>
    </source>
</evidence>
<proteinExistence type="predicted"/>
<dbReference type="CDD" id="cd00303">
    <property type="entry name" value="retropepsin_like"/>
    <property type="match status" value="1"/>
</dbReference>
<organism evidence="1 2">
    <name type="scientific">Lentinula raphanica</name>
    <dbReference type="NCBI Taxonomy" id="153919"/>
    <lineage>
        <taxon>Eukaryota</taxon>
        <taxon>Fungi</taxon>
        <taxon>Dikarya</taxon>
        <taxon>Basidiomycota</taxon>
        <taxon>Agaricomycotina</taxon>
        <taxon>Agaricomycetes</taxon>
        <taxon>Agaricomycetidae</taxon>
        <taxon>Agaricales</taxon>
        <taxon>Marasmiineae</taxon>
        <taxon>Omphalotaceae</taxon>
        <taxon>Lentinula</taxon>
    </lineage>
</organism>
<dbReference type="SUPFAM" id="SSF50630">
    <property type="entry name" value="Acid proteases"/>
    <property type="match status" value="1"/>
</dbReference>
<protein>
    <recommendedName>
        <fullName evidence="3">Peptidase A2 domain-containing protein</fullName>
    </recommendedName>
</protein>
<dbReference type="Proteomes" id="UP001163846">
    <property type="component" value="Unassembled WGS sequence"/>
</dbReference>
<dbReference type="AlphaFoldDB" id="A0AA38NV23"/>
<name>A0AA38NV23_9AGAR</name>
<accession>A0AA38NV23</accession>
<evidence type="ECO:0000313" key="2">
    <source>
        <dbReference type="Proteomes" id="UP001163846"/>
    </source>
</evidence>
<sequence>MQKLISEVARTCREYGKEMVSAIISQYEAEGEALVDNGYEYEEGQVSSGLCVAKEDRPRLQNFLHTYSSAVTQSTTKYYAMVTGVFEVVIGGKVFRAMIDTGSKLNIGAEDIPEKTEMPMDLEGMKWGLKGIHGEPEQLRGVIVDLPMKIGKYEFPHHLFVSRHQLNPNWDIILRQPFLQCKYRPVPTYFPDPVAQQFKPIPKTVPLILPENPPEWEEFDYAKGRMTKEHLEEMLGRIKDGILTKKEIDLITPP</sequence>
<comment type="caution">
    <text evidence="1">The sequence shown here is derived from an EMBL/GenBank/DDBJ whole genome shotgun (WGS) entry which is preliminary data.</text>
</comment>
<keyword evidence="2" id="KW-1185">Reference proteome</keyword>
<reference evidence="1" key="1">
    <citation type="submission" date="2022-08" db="EMBL/GenBank/DDBJ databases">
        <authorList>
            <consortium name="DOE Joint Genome Institute"/>
            <person name="Min B."/>
            <person name="Riley R."/>
            <person name="Sierra-Patev S."/>
            <person name="Naranjo-Ortiz M."/>
            <person name="Looney B."/>
            <person name="Konkel Z."/>
            <person name="Slot J.C."/>
            <person name="Sakamoto Y."/>
            <person name="Steenwyk J.L."/>
            <person name="Rokas A."/>
            <person name="Carro J."/>
            <person name="Camarero S."/>
            <person name="Ferreira P."/>
            <person name="Molpeceres G."/>
            <person name="Ruiz-Duenas F.J."/>
            <person name="Serrano A."/>
            <person name="Henrissat B."/>
            <person name="Drula E."/>
            <person name="Hughes K.W."/>
            <person name="Mata J.L."/>
            <person name="Ishikawa N.K."/>
            <person name="Vargas-Isla R."/>
            <person name="Ushijima S."/>
            <person name="Smith C.A."/>
            <person name="Ahrendt S."/>
            <person name="Andreopoulos W."/>
            <person name="He G."/>
            <person name="Labutti K."/>
            <person name="Lipzen A."/>
            <person name="Ng V."/>
            <person name="Sandor L."/>
            <person name="Barry K."/>
            <person name="Martinez A.T."/>
            <person name="Xiao Y."/>
            <person name="Gibbons J.G."/>
            <person name="Terashima K."/>
            <person name="Hibbett D.S."/>
            <person name="Grigoriev I.V."/>
        </authorList>
    </citation>
    <scope>NUCLEOTIDE SEQUENCE</scope>
    <source>
        <strain evidence="1">TFB9207</strain>
    </source>
</reference>
<dbReference type="InterPro" id="IPR021109">
    <property type="entry name" value="Peptidase_aspartic_dom_sf"/>
</dbReference>
<evidence type="ECO:0000313" key="1">
    <source>
        <dbReference type="EMBL" id="KAJ3831058.1"/>
    </source>
</evidence>